<dbReference type="InterPro" id="IPR054491">
    <property type="entry name" value="MGH1-like_GH"/>
</dbReference>
<dbReference type="Pfam" id="PF14742">
    <property type="entry name" value="GDE_N_bis"/>
    <property type="match status" value="1"/>
</dbReference>
<keyword evidence="5" id="KW-1185">Reference proteome</keyword>
<evidence type="ECO:0000256" key="1">
    <source>
        <dbReference type="SAM" id="MobiDB-lite"/>
    </source>
</evidence>
<evidence type="ECO:0000313" key="5">
    <source>
        <dbReference type="Proteomes" id="UP001595844"/>
    </source>
</evidence>
<feature type="domain" description="Putative glycogen debranching enzyme N-terminal" evidence="2">
    <location>
        <begin position="32"/>
        <end position="211"/>
    </location>
</feature>
<name>A0ABV8VIG4_9NOCA</name>
<sequence>MSEADPVQPSSPSPLNAGEPAGLGGHSGNVTLVEGGTFCLSDRMGDVDPSKPHGLFFRDARVISRWELLVDGKQPEPLSVLSPEAFAARFVLRRRPQAGMADSTLLVVRDRLVAEGMHEVLTLENMSREATAVVLELHVDADFVDLFSVKEGRGGGRRAEMTTSDGELLLHDRGDLSRGLALTSTVEPMVLPGTMIWRIVVPAGGRWQTEIAAQPAGAAQRPQLQGSVGERYRASEPVRKIQAWRATATDITSDSLMLNRILRRSESDLGALQIHSDSGTGRPFVAAGAPWFMTLFGRDSLLTAWMSLPLETDLALGTLQQLAELQGQTVDPLVEEEPGRIMHEMRRGPAVGQVLGGQIYYGTVDATPLFVMLLAECLRWGADPASVATLLPAADAALGWITDFGDRDDDGFVEYVRATDRGLLNQGWKDSYDGINYASGQLAQAPIALCEVQGYVYAALLARAELADAFDDVPLAQRLRERATSLRTKFAEQFWLPQCGWYAVALDANKRQVDALTSNAAQCLWSGIATDEHAEILIRHLASPAMDSGFGLRTLASNMGAYNPMSYHCGSVWPHDTALAVAGLMRYQHVPGAIELAHQLSAGLLDAAAAFDGRLPELFCGFPRGRFAAPVPYPTSCSPQAWASAAPLLLVRSFVGLDPDVPAKRLTVRPRIPPSWGIVRLADFRLGPDTVDMEVRGTEVLTAELPEGWALVVE</sequence>
<evidence type="ECO:0000259" key="2">
    <source>
        <dbReference type="Pfam" id="PF14742"/>
    </source>
</evidence>
<protein>
    <submittedName>
        <fullName evidence="4">Glycogen debranching N-terminal domain-containing protein</fullName>
    </submittedName>
</protein>
<feature type="domain" description="Mannosylglycerate hydrolase MGH1-like glycoside hydrolase" evidence="3">
    <location>
        <begin position="383"/>
        <end position="602"/>
    </location>
</feature>
<evidence type="ECO:0000313" key="4">
    <source>
        <dbReference type="EMBL" id="MFC4374845.1"/>
    </source>
</evidence>
<accession>A0ABV8VIG4</accession>
<dbReference type="InterPro" id="IPR032856">
    <property type="entry name" value="GDE_N_bis"/>
</dbReference>
<reference evidence="5" key="1">
    <citation type="journal article" date="2019" name="Int. J. Syst. Evol. Microbiol.">
        <title>The Global Catalogue of Microorganisms (GCM) 10K type strain sequencing project: providing services to taxonomists for standard genome sequencing and annotation.</title>
        <authorList>
            <consortium name="The Broad Institute Genomics Platform"/>
            <consortium name="The Broad Institute Genome Sequencing Center for Infectious Disease"/>
            <person name="Wu L."/>
            <person name="Ma J."/>
        </authorList>
    </citation>
    <scope>NUCLEOTIDE SEQUENCE [LARGE SCALE GENOMIC DNA]</scope>
    <source>
        <strain evidence="5">IBRC-M 10490</strain>
    </source>
</reference>
<dbReference type="Proteomes" id="UP001595844">
    <property type="component" value="Unassembled WGS sequence"/>
</dbReference>
<dbReference type="Gene3D" id="1.50.10.10">
    <property type="match status" value="1"/>
</dbReference>
<gene>
    <name evidence="4" type="ORF">ACFO5K_12110</name>
</gene>
<dbReference type="SUPFAM" id="SSF48208">
    <property type="entry name" value="Six-hairpin glycosidases"/>
    <property type="match status" value="1"/>
</dbReference>
<evidence type="ECO:0000259" key="3">
    <source>
        <dbReference type="Pfam" id="PF22422"/>
    </source>
</evidence>
<dbReference type="RefSeq" id="WP_378560560.1">
    <property type="nucleotide sequence ID" value="NZ_JBHSDL010000014.1"/>
</dbReference>
<dbReference type="EMBL" id="JBHSDL010000014">
    <property type="protein sequence ID" value="MFC4374845.1"/>
    <property type="molecule type" value="Genomic_DNA"/>
</dbReference>
<comment type="caution">
    <text evidence="4">The sequence shown here is derived from an EMBL/GenBank/DDBJ whole genome shotgun (WGS) entry which is preliminary data.</text>
</comment>
<dbReference type="Pfam" id="PF22422">
    <property type="entry name" value="MGH1-like_GH"/>
    <property type="match status" value="1"/>
</dbReference>
<proteinExistence type="predicted"/>
<feature type="region of interest" description="Disordered" evidence="1">
    <location>
        <begin position="1"/>
        <end position="27"/>
    </location>
</feature>
<organism evidence="4 5">
    <name type="scientific">Nocardia halotolerans</name>
    <dbReference type="NCBI Taxonomy" id="1755878"/>
    <lineage>
        <taxon>Bacteria</taxon>
        <taxon>Bacillati</taxon>
        <taxon>Actinomycetota</taxon>
        <taxon>Actinomycetes</taxon>
        <taxon>Mycobacteriales</taxon>
        <taxon>Nocardiaceae</taxon>
        <taxon>Nocardia</taxon>
    </lineage>
</organism>
<dbReference type="InterPro" id="IPR008928">
    <property type="entry name" value="6-hairpin_glycosidase_sf"/>
</dbReference>
<dbReference type="InterPro" id="IPR012341">
    <property type="entry name" value="6hp_glycosidase-like_sf"/>
</dbReference>